<accession>A0ABX2JFM7</accession>
<dbReference type="Pfam" id="PF10983">
    <property type="entry name" value="DUF2793"/>
    <property type="match status" value="1"/>
</dbReference>
<reference evidence="1 2" key="1">
    <citation type="submission" date="2020-06" db="EMBL/GenBank/DDBJ databases">
        <title>Sphingomonas hominis sp. nov., a member of the Sphingomonas, isolated from the hair of a 22-year-old girl.</title>
        <authorList>
            <person name="Zhang D.-F."/>
            <person name="Cui X.-W."/>
        </authorList>
    </citation>
    <scope>NUCLEOTIDE SEQUENCE [LARGE SCALE GENOMIC DNA]</scope>
    <source>
        <strain evidence="1 2">HHU CXW</strain>
    </source>
</reference>
<dbReference type="RefSeq" id="WP_174193964.1">
    <property type="nucleotide sequence ID" value="NZ_JABULH010000003.1"/>
</dbReference>
<sequence>MTEDQTPRLRLPVLHIGQTAKEQTHNEALALIDIVAAAAVEAIGVDEPPVDPQPGQCWIVGAAPVGEWVGNAHAIAGWTDGGWRFVAATPGLSAWSIADGRRVTFHDRWEDGVVRARTIVIDGEQVIGARQPPIATPDGGGTVDMEARGAVRAILTALRAHGLIG</sequence>
<keyword evidence="2" id="KW-1185">Reference proteome</keyword>
<proteinExistence type="predicted"/>
<name>A0ABX2JFM7_9SPHN</name>
<dbReference type="Proteomes" id="UP000621447">
    <property type="component" value="Unassembled WGS sequence"/>
</dbReference>
<comment type="caution">
    <text evidence="1">The sequence shown here is derived from an EMBL/GenBank/DDBJ whole genome shotgun (WGS) entry which is preliminary data.</text>
</comment>
<dbReference type="InterPro" id="IPR021251">
    <property type="entry name" value="DUF2793"/>
</dbReference>
<dbReference type="EMBL" id="JABULH010000003">
    <property type="protein sequence ID" value="NTS65330.1"/>
    <property type="molecule type" value="Genomic_DNA"/>
</dbReference>
<evidence type="ECO:0000313" key="1">
    <source>
        <dbReference type="EMBL" id="NTS65330.1"/>
    </source>
</evidence>
<organism evidence="1 2">
    <name type="scientific">Sphingomonas hominis</name>
    <dbReference type="NCBI Taxonomy" id="2741495"/>
    <lineage>
        <taxon>Bacteria</taxon>
        <taxon>Pseudomonadati</taxon>
        <taxon>Pseudomonadota</taxon>
        <taxon>Alphaproteobacteria</taxon>
        <taxon>Sphingomonadales</taxon>
        <taxon>Sphingomonadaceae</taxon>
        <taxon>Sphingomonas</taxon>
    </lineage>
</organism>
<gene>
    <name evidence="1" type="ORF">HRV97_09160</name>
</gene>
<protein>
    <submittedName>
        <fullName evidence="1">DUF2793 domain-containing protein</fullName>
    </submittedName>
</protein>
<evidence type="ECO:0000313" key="2">
    <source>
        <dbReference type="Proteomes" id="UP000621447"/>
    </source>
</evidence>